<dbReference type="GO" id="GO:0008934">
    <property type="term" value="F:inositol monophosphate 1-phosphatase activity"/>
    <property type="evidence" value="ECO:0007669"/>
    <property type="project" value="TreeGrafter"/>
</dbReference>
<dbReference type="GO" id="GO:0046854">
    <property type="term" value="P:phosphatidylinositol phosphate biosynthetic process"/>
    <property type="evidence" value="ECO:0007669"/>
    <property type="project" value="InterPro"/>
</dbReference>
<dbReference type="Proteomes" id="UP001200034">
    <property type="component" value="Unassembled WGS sequence"/>
</dbReference>
<evidence type="ECO:0000256" key="4">
    <source>
        <dbReference type="SAM" id="MobiDB-lite"/>
    </source>
</evidence>
<keyword evidence="3" id="KW-0460">Magnesium</keyword>
<organism evidence="5 6">
    <name type="scientific">Drosophila rubida</name>
    <dbReference type="NCBI Taxonomy" id="30044"/>
    <lineage>
        <taxon>Eukaryota</taxon>
        <taxon>Metazoa</taxon>
        <taxon>Ecdysozoa</taxon>
        <taxon>Arthropoda</taxon>
        <taxon>Hexapoda</taxon>
        <taxon>Insecta</taxon>
        <taxon>Pterygota</taxon>
        <taxon>Neoptera</taxon>
        <taxon>Endopterygota</taxon>
        <taxon>Diptera</taxon>
        <taxon>Brachycera</taxon>
        <taxon>Muscomorpha</taxon>
        <taxon>Ephydroidea</taxon>
        <taxon>Drosophilidae</taxon>
        <taxon>Drosophila</taxon>
    </lineage>
</organism>
<reference evidence="5" key="1">
    <citation type="journal article" date="2021" name="Mol. Ecol. Resour.">
        <title>Phylogenomic analyses of the genus Drosophila reveals genomic signals of climate adaptation.</title>
        <authorList>
            <person name="Li F."/>
            <person name="Rane R.V."/>
            <person name="Luria V."/>
            <person name="Xiong Z."/>
            <person name="Chen J."/>
            <person name="Li Z."/>
            <person name="Catullo R.A."/>
            <person name="Griffin P.C."/>
            <person name="Schiffer M."/>
            <person name="Pearce S."/>
            <person name="Lee S.F."/>
            <person name="McElroy K."/>
            <person name="Stocker A."/>
            <person name="Shirriffs J."/>
            <person name="Cockerell F."/>
            <person name="Coppin C."/>
            <person name="Sgro C.M."/>
            <person name="Karger A."/>
            <person name="Cain J.W."/>
            <person name="Weber J.A."/>
            <person name="Santpere G."/>
            <person name="Kirschner M.W."/>
            <person name="Hoffmann A.A."/>
            <person name="Oakeshott J.G."/>
            <person name="Zhang G."/>
        </authorList>
    </citation>
    <scope>NUCLEOTIDE SEQUENCE</scope>
    <source>
        <strain evidence="5">BGI-SZ-2011g</strain>
    </source>
</reference>
<feature type="binding site" evidence="3">
    <location>
        <position position="279"/>
    </location>
    <ligand>
        <name>Mg(2+)</name>
        <dbReference type="ChEBI" id="CHEBI:18420"/>
        <label>1</label>
        <note>catalytic</note>
    </ligand>
</feature>
<evidence type="ECO:0000256" key="2">
    <source>
        <dbReference type="ARBA" id="ARBA00022801"/>
    </source>
</evidence>
<feature type="region of interest" description="Disordered" evidence="4">
    <location>
        <begin position="362"/>
        <end position="390"/>
    </location>
</feature>
<feature type="binding site" evidence="3">
    <location>
        <position position="154"/>
    </location>
    <ligand>
        <name>Mg(2+)</name>
        <dbReference type="ChEBI" id="CHEBI:18420"/>
        <label>1</label>
        <note>catalytic</note>
    </ligand>
</feature>
<dbReference type="InterPro" id="IPR020552">
    <property type="entry name" value="Inositol_monoPase_Li-sen"/>
</dbReference>
<feature type="region of interest" description="Disordered" evidence="4">
    <location>
        <begin position="587"/>
        <end position="608"/>
    </location>
</feature>
<evidence type="ECO:0008006" key="7">
    <source>
        <dbReference type="Google" id="ProtNLM"/>
    </source>
</evidence>
<feature type="compositionally biased region" description="Basic and acidic residues" evidence="4">
    <location>
        <begin position="501"/>
        <end position="520"/>
    </location>
</feature>
<dbReference type="EMBL" id="JAJJHW010002585">
    <property type="protein sequence ID" value="KAH8372118.1"/>
    <property type="molecule type" value="Genomic_DNA"/>
</dbReference>
<dbReference type="PRINTS" id="PR00377">
    <property type="entry name" value="IMPHPHTASES"/>
</dbReference>
<name>A0AAD4K1Y7_9MUSC</name>
<comment type="cofactor">
    <cofactor evidence="3">
        <name>Mg(2+)</name>
        <dbReference type="ChEBI" id="CHEBI:18420"/>
    </cofactor>
</comment>
<dbReference type="PRINTS" id="PR00378">
    <property type="entry name" value="LIIMPHPHTASE"/>
</dbReference>
<feature type="region of interest" description="Disordered" evidence="4">
    <location>
        <begin position="752"/>
        <end position="805"/>
    </location>
</feature>
<dbReference type="InterPro" id="IPR000760">
    <property type="entry name" value="Inositol_monophosphatase-like"/>
</dbReference>
<protein>
    <recommendedName>
        <fullName evidence="7">Inositol-phosphate phosphatase</fullName>
    </recommendedName>
</protein>
<feature type="compositionally biased region" description="Basic and acidic residues" evidence="4">
    <location>
        <begin position="655"/>
        <end position="673"/>
    </location>
</feature>
<feature type="compositionally biased region" description="Basic and acidic residues" evidence="4">
    <location>
        <begin position="362"/>
        <end position="372"/>
    </location>
</feature>
<comment type="similarity">
    <text evidence="1">Belongs to the inositol monophosphatase superfamily.</text>
</comment>
<keyword evidence="2" id="KW-0378">Hydrolase</keyword>
<sequence length="1011" mass="114575">MQKFIKSVLASYGSGNRSTPAAATSIRSNSNSEIRSTFNDDTASSDTSSVDRSSNGNSSDGEFDMDKCFEVGYKSSQRVASVLLQALKTERGKNKIRLSDRLQRHTHWNCLIEDMLVNDISKHYPTHKFVTKNRNKDRDTINLTDEPTWFIDPLGSPKNFSHGFPFANINLAFWLSKKPRFGIIWNPLKDECYTARDGYGAYMNVNPLRVSKCTKLEDALIMIECKTKSMFEPSQIARHRVLATKVDSVRSLGSNTLSMCMVANGVADAYIDFNSTTWDMSAAILLVKEAGGVVWDPSLKPFDIMSHRVLCACSQELAEKLSALINETQDIPSRPGESKKITEVWDKTVQKLRDCKAKVEKIKPKKEDKSETESDDESNKVPSVKKYQDPCKDANSNKLDFRTKKVNTTMKKEADKLQTVRSSRKKCKQAESEDDCFEMLNFKEDQDNLNAVGLKNIAEVREKIVEKLRLCINKEYKTENKEADELQDCKESTQAEVLEQTDQKLDLSKKKDGNAKDKEVVQLQSVRSSRKEYKQTENKDESYEVCRVRADQDIPKTGDLTTIGKLWREAVQKLGFFFRNEDKPKIKKADKSQSVGTPKKKSKLTESQDECNVVHNVIADQDIQKAGDLNKRGEVREETGYGLFKNMVYKTKYKEAVKSQSDRSPRKNYKQIESEDESNEVHSVIADQDTNKSRQVRDNTVRKLGLCTNKKTKDKETDESKDYKNISPKKVCKQAQSENELNEVLCGRTDQVTSKPVNSKKLSGGLEQTKQKHGVSHKKDDKAKYNEATQSQNVKSPRKPTKREDVVCSVKAEQGTPKSLDLKTISKIWLEIVQNLGFFLRNEDKTIVKKADTSQSIRSPNEKSKPTEIKDGFKEALIVKDRKIPKIRNVKKIAVVRDKTVKSRNVEVKSDQDTLKVKASEAKGETAANDKEAAKLQSARSLTMKIKKTKSKKESRQSCSPKIVYALPKFTARFYSPSTRFSGCPKSSEAMRRKPISYPTDPILPGQINLF</sequence>
<feature type="compositionally biased region" description="Basic and acidic residues" evidence="4">
    <location>
        <begin position="689"/>
        <end position="701"/>
    </location>
</feature>
<feature type="region of interest" description="Disordered" evidence="4">
    <location>
        <begin position="655"/>
        <end position="701"/>
    </location>
</feature>
<feature type="region of interest" description="Disordered" evidence="4">
    <location>
        <begin position="14"/>
        <end position="61"/>
    </location>
</feature>
<dbReference type="GO" id="GO:0006020">
    <property type="term" value="P:inositol metabolic process"/>
    <property type="evidence" value="ECO:0007669"/>
    <property type="project" value="TreeGrafter"/>
</dbReference>
<keyword evidence="6" id="KW-1185">Reference proteome</keyword>
<dbReference type="PANTHER" id="PTHR20854">
    <property type="entry name" value="INOSITOL MONOPHOSPHATASE"/>
    <property type="match status" value="1"/>
</dbReference>
<dbReference type="Gene3D" id="3.30.540.10">
    <property type="entry name" value="Fructose-1,6-Bisphosphatase, subunit A, domain 1"/>
    <property type="match status" value="1"/>
</dbReference>
<dbReference type="GO" id="GO:0046872">
    <property type="term" value="F:metal ion binding"/>
    <property type="evidence" value="ECO:0007669"/>
    <property type="project" value="UniProtKB-KW"/>
</dbReference>
<dbReference type="GO" id="GO:0007165">
    <property type="term" value="P:signal transduction"/>
    <property type="evidence" value="ECO:0007669"/>
    <property type="project" value="TreeGrafter"/>
</dbReference>
<dbReference type="Gene3D" id="3.40.190.80">
    <property type="match status" value="1"/>
</dbReference>
<gene>
    <name evidence="5" type="ORF">KR093_010112</name>
</gene>
<feature type="region of interest" description="Disordered" evidence="4">
    <location>
        <begin position="500"/>
        <end position="535"/>
    </location>
</feature>
<comment type="caution">
    <text evidence="5">The sequence shown here is derived from an EMBL/GenBank/DDBJ whole genome shotgun (WGS) entry which is preliminary data.</text>
</comment>
<dbReference type="Pfam" id="PF00459">
    <property type="entry name" value="Inositol_P"/>
    <property type="match status" value="1"/>
</dbReference>
<feature type="compositionally biased region" description="Polar residues" evidence="4">
    <location>
        <begin position="752"/>
        <end position="761"/>
    </location>
</feature>
<dbReference type="AlphaFoldDB" id="A0AAD4K1Y7"/>
<proteinExistence type="inferred from homology"/>
<dbReference type="PANTHER" id="PTHR20854:SF4">
    <property type="entry name" value="INOSITOL-1-MONOPHOSPHATASE-RELATED"/>
    <property type="match status" value="1"/>
</dbReference>
<dbReference type="SUPFAM" id="SSF56655">
    <property type="entry name" value="Carbohydrate phosphatase"/>
    <property type="match status" value="1"/>
</dbReference>
<accession>A0AAD4K1Y7</accession>
<evidence type="ECO:0000256" key="1">
    <source>
        <dbReference type="ARBA" id="ARBA00009759"/>
    </source>
</evidence>
<evidence type="ECO:0000256" key="3">
    <source>
        <dbReference type="PIRSR" id="PIRSR600760-2"/>
    </source>
</evidence>
<feature type="binding site" evidence="3">
    <location>
        <position position="152"/>
    </location>
    <ligand>
        <name>Mg(2+)</name>
        <dbReference type="ChEBI" id="CHEBI:18420"/>
        <label>1</label>
        <note>catalytic</note>
    </ligand>
</feature>
<keyword evidence="3" id="KW-0479">Metal-binding</keyword>
<evidence type="ECO:0000313" key="5">
    <source>
        <dbReference type="EMBL" id="KAH8372118.1"/>
    </source>
</evidence>
<evidence type="ECO:0000313" key="6">
    <source>
        <dbReference type="Proteomes" id="UP001200034"/>
    </source>
</evidence>
<feature type="compositionally biased region" description="Low complexity" evidence="4">
    <location>
        <begin position="24"/>
        <end position="60"/>
    </location>
</feature>